<evidence type="ECO:0000256" key="1">
    <source>
        <dbReference type="SAM" id="Coils"/>
    </source>
</evidence>
<dbReference type="Proteomes" id="UP001470230">
    <property type="component" value="Unassembled WGS sequence"/>
</dbReference>
<name>A0ABR2IYJ0_9EUKA</name>
<feature type="region of interest" description="Disordered" evidence="2">
    <location>
        <begin position="446"/>
        <end position="482"/>
    </location>
</feature>
<accession>A0ABR2IYJ0</accession>
<evidence type="ECO:0000313" key="4">
    <source>
        <dbReference type="Proteomes" id="UP001470230"/>
    </source>
</evidence>
<evidence type="ECO:0000256" key="2">
    <source>
        <dbReference type="SAM" id="MobiDB-lite"/>
    </source>
</evidence>
<comment type="caution">
    <text evidence="3">The sequence shown here is derived from an EMBL/GenBank/DDBJ whole genome shotgun (WGS) entry which is preliminary data.</text>
</comment>
<keyword evidence="1" id="KW-0175">Coiled coil</keyword>
<reference evidence="3 4" key="1">
    <citation type="submission" date="2024-04" db="EMBL/GenBank/DDBJ databases">
        <title>Tritrichomonas musculus Genome.</title>
        <authorList>
            <person name="Alves-Ferreira E."/>
            <person name="Grigg M."/>
            <person name="Lorenzi H."/>
            <person name="Galac M."/>
        </authorList>
    </citation>
    <scope>NUCLEOTIDE SEQUENCE [LARGE SCALE GENOMIC DNA]</scope>
    <source>
        <strain evidence="3 4">EAF2021</strain>
    </source>
</reference>
<feature type="compositionally biased region" description="Low complexity" evidence="2">
    <location>
        <begin position="452"/>
        <end position="465"/>
    </location>
</feature>
<feature type="coiled-coil region" evidence="1">
    <location>
        <begin position="233"/>
        <end position="267"/>
    </location>
</feature>
<feature type="compositionally biased region" description="Basic and acidic residues" evidence="2">
    <location>
        <begin position="23"/>
        <end position="32"/>
    </location>
</feature>
<feature type="compositionally biased region" description="Pro residues" evidence="2">
    <location>
        <begin position="466"/>
        <end position="482"/>
    </location>
</feature>
<keyword evidence="4" id="KW-1185">Reference proteome</keyword>
<feature type="region of interest" description="Disordered" evidence="2">
    <location>
        <begin position="1"/>
        <end position="135"/>
    </location>
</feature>
<evidence type="ECO:0008006" key="5">
    <source>
        <dbReference type="Google" id="ProtNLM"/>
    </source>
</evidence>
<feature type="compositionally biased region" description="Basic and acidic residues" evidence="2">
    <location>
        <begin position="117"/>
        <end position="133"/>
    </location>
</feature>
<sequence>MKANDLFFNTPQINEDEIDDELEHLLDEEQPQKKKKKRAKKTSSGKPQPAKQDHEQALRDAQALLQQVDDINPDDIDLDSDDIDLDAELDGLDESNPKPKKKKANFTSNISDDDDDVQKVEKPPPKAASKPEYKPTNVKYQKIEEKQTNLEYKDVFDYFSSLFYNFLYSADEPQVADQYMSVIDNLAPIIFAGPEKFDSKEVKMHFMSLPQKIVPFGHWSNIKSKALNVPSIIEENTNVRKILNDQLQKLQKLKDTANSKREEASAREIDRAIKMTNQSLKAAFPKPEFLVSDYMQLQHSTLNTSLSDKEIQVSFQSVKDCNIKGQYQIVVEIPGIGRFQSRKLSGQNNNDLNDSYNQNYDNRKIANAVSKGGKISLGDKAAQFSLSEFTNKSTVEIISNIGGTTVKFNVSLRAPLNGVSTTYEIQEFYCCPTILTEAISYTPQEVVRPSHSPNKPVKPVQVPAPAASPAPQPKKVPKNLPPPPHLVLLKKEELELFWGTKATDILADPAMIKFFKQVGYPIPKEYEDQVNFFAKKKKEFEEVQEGDLDPNIYLEDLKKALIREKDKAPSIPKEDKPIRDLLIKSLEDEIKEMESMLAEEDE</sequence>
<proteinExistence type="predicted"/>
<feature type="compositionally biased region" description="Low complexity" evidence="2">
    <location>
        <begin position="59"/>
        <end position="70"/>
    </location>
</feature>
<feature type="compositionally biased region" description="Acidic residues" evidence="2">
    <location>
        <begin position="71"/>
        <end position="93"/>
    </location>
</feature>
<protein>
    <recommendedName>
        <fullName evidence="5">DM14 domain-containing protein</fullName>
    </recommendedName>
</protein>
<gene>
    <name evidence="3" type="ORF">M9Y10_008563</name>
</gene>
<organism evidence="3 4">
    <name type="scientific">Tritrichomonas musculus</name>
    <dbReference type="NCBI Taxonomy" id="1915356"/>
    <lineage>
        <taxon>Eukaryota</taxon>
        <taxon>Metamonada</taxon>
        <taxon>Parabasalia</taxon>
        <taxon>Tritrichomonadida</taxon>
        <taxon>Tritrichomonadidae</taxon>
        <taxon>Tritrichomonas</taxon>
    </lineage>
</organism>
<dbReference type="EMBL" id="JAPFFF010000014">
    <property type="protein sequence ID" value="KAK8870676.1"/>
    <property type="molecule type" value="Genomic_DNA"/>
</dbReference>
<evidence type="ECO:0000313" key="3">
    <source>
        <dbReference type="EMBL" id="KAK8870676.1"/>
    </source>
</evidence>
<feature type="compositionally biased region" description="Basic residues" evidence="2">
    <location>
        <begin position="33"/>
        <end position="43"/>
    </location>
</feature>